<evidence type="ECO:0000313" key="11">
    <source>
        <dbReference type="EMBL" id="CAB4991879.1"/>
    </source>
</evidence>
<keyword evidence="2" id="KW-0699">rRNA-binding</keyword>
<evidence type="ECO:0000313" key="10">
    <source>
        <dbReference type="EMBL" id="CAB4855833.1"/>
    </source>
</evidence>
<reference evidence="10" key="1">
    <citation type="submission" date="2020-05" db="EMBL/GenBank/DDBJ databases">
        <authorList>
            <person name="Chiriac C."/>
            <person name="Salcher M."/>
            <person name="Ghai R."/>
            <person name="Kavagutti S V."/>
        </authorList>
    </citation>
    <scope>NUCLEOTIDE SEQUENCE</scope>
</reference>
<evidence type="ECO:0000313" key="9">
    <source>
        <dbReference type="EMBL" id="CAB4796830.1"/>
    </source>
</evidence>
<dbReference type="InterPro" id="IPR004389">
    <property type="entry name" value="Ribosomal_uL18_bac-type"/>
</dbReference>
<evidence type="ECO:0000256" key="1">
    <source>
        <dbReference type="ARBA" id="ARBA00007116"/>
    </source>
</evidence>
<dbReference type="InterPro" id="IPR005484">
    <property type="entry name" value="Ribosomal_uL18_bac/plant/anim"/>
</dbReference>
<feature type="region of interest" description="Disordered" evidence="6">
    <location>
        <begin position="1"/>
        <end position="22"/>
    </location>
</feature>
<dbReference type="SUPFAM" id="SSF53137">
    <property type="entry name" value="Translational machinery components"/>
    <property type="match status" value="1"/>
</dbReference>
<dbReference type="GO" id="GO:0003735">
    <property type="term" value="F:structural constituent of ribosome"/>
    <property type="evidence" value="ECO:0007669"/>
    <property type="project" value="InterPro"/>
</dbReference>
<comment type="similarity">
    <text evidence="1">Belongs to the universal ribosomal protein uL18 family.</text>
</comment>
<evidence type="ECO:0000313" key="12">
    <source>
        <dbReference type="EMBL" id="CAB5002272.1"/>
    </source>
</evidence>
<dbReference type="Pfam" id="PF00861">
    <property type="entry name" value="Ribosomal_L18p"/>
    <property type="match status" value="1"/>
</dbReference>
<dbReference type="EMBL" id="CAEZZU010000151">
    <property type="protein sequence ID" value="CAB4783838.1"/>
    <property type="molecule type" value="Genomic_DNA"/>
</dbReference>
<evidence type="ECO:0000256" key="4">
    <source>
        <dbReference type="ARBA" id="ARBA00022980"/>
    </source>
</evidence>
<protein>
    <submittedName>
        <fullName evidence="10">Unannotated protein</fullName>
    </submittedName>
</protein>
<dbReference type="Gene3D" id="3.30.420.100">
    <property type="match status" value="1"/>
</dbReference>
<accession>A0A6J7CL80</accession>
<dbReference type="GO" id="GO:0008097">
    <property type="term" value="F:5S rRNA binding"/>
    <property type="evidence" value="ECO:0007669"/>
    <property type="project" value="TreeGrafter"/>
</dbReference>
<dbReference type="InterPro" id="IPR057268">
    <property type="entry name" value="Ribosomal_L18"/>
</dbReference>
<dbReference type="AlphaFoldDB" id="A0A6J7CL80"/>
<dbReference type="EMBL" id="CAFBLK010000008">
    <property type="protein sequence ID" value="CAB4855833.1"/>
    <property type="molecule type" value="Genomic_DNA"/>
</dbReference>
<evidence type="ECO:0000313" key="7">
    <source>
        <dbReference type="EMBL" id="CAB4661483.1"/>
    </source>
</evidence>
<dbReference type="NCBIfam" id="TIGR00060">
    <property type="entry name" value="L18_bact"/>
    <property type="match status" value="1"/>
</dbReference>
<evidence type="ECO:0000256" key="5">
    <source>
        <dbReference type="ARBA" id="ARBA00023274"/>
    </source>
</evidence>
<organism evidence="10">
    <name type="scientific">freshwater metagenome</name>
    <dbReference type="NCBI Taxonomy" id="449393"/>
    <lineage>
        <taxon>unclassified sequences</taxon>
        <taxon>metagenomes</taxon>
        <taxon>ecological metagenomes</taxon>
    </lineage>
</organism>
<feature type="compositionally biased region" description="Basic residues" evidence="6">
    <location>
        <begin position="8"/>
        <end position="21"/>
    </location>
</feature>
<dbReference type="PANTHER" id="PTHR12899:SF3">
    <property type="entry name" value="LARGE RIBOSOMAL SUBUNIT PROTEIN UL18M"/>
    <property type="match status" value="1"/>
</dbReference>
<keyword evidence="4" id="KW-0689">Ribosomal protein</keyword>
<keyword evidence="5" id="KW-0687">Ribonucleoprotein</keyword>
<dbReference type="EMBL" id="CAFBPF010000013">
    <property type="protein sequence ID" value="CAB5002272.1"/>
    <property type="molecule type" value="Genomic_DNA"/>
</dbReference>
<evidence type="ECO:0000256" key="3">
    <source>
        <dbReference type="ARBA" id="ARBA00022884"/>
    </source>
</evidence>
<dbReference type="GO" id="GO:0022625">
    <property type="term" value="C:cytosolic large ribosomal subunit"/>
    <property type="evidence" value="ECO:0007669"/>
    <property type="project" value="TreeGrafter"/>
</dbReference>
<dbReference type="CDD" id="cd00432">
    <property type="entry name" value="Ribosomal_L18_L5e"/>
    <property type="match status" value="1"/>
</dbReference>
<dbReference type="PANTHER" id="PTHR12899">
    <property type="entry name" value="39S RIBOSOMAL PROTEIN L18, MITOCHONDRIAL"/>
    <property type="match status" value="1"/>
</dbReference>
<dbReference type="EMBL" id="CAFBOR010000132">
    <property type="protein sequence ID" value="CAB4991879.1"/>
    <property type="molecule type" value="Genomic_DNA"/>
</dbReference>
<name>A0A6J7CL80_9ZZZZ</name>
<evidence type="ECO:0000256" key="2">
    <source>
        <dbReference type="ARBA" id="ARBA00022730"/>
    </source>
</evidence>
<dbReference type="GO" id="GO:0006412">
    <property type="term" value="P:translation"/>
    <property type="evidence" value="ECO:0007669"/>
    <property type="project" value="InterPro"/>
</dbReference>
<dbReference type="FunFam" id="3.30.420.100:FF:000001">
    <property type="entry name" value="50S ribosomal protein L18"/>
    <property type="match status" value="1"/>
</dbReference>
<dbReference type="HAMAP" id="MF_01337_B">
    <property type="entry name" value="Ribosomal_uL18_B"/>
    <property type="match status" value="1"/>
</dbReference>
<dbReference type="EMBL" id="CAEZWM010000124">
    <property type="protein sequence ID" value="CAB4661483.1"/>
    <property type="molecule type" value="Genomic_DNA"/>
</dbReference>
<keyword evidence="3" id="KW-0694">RNA-binding</keyword>
<proteinExistence type="inferred from homology"/>
<sequence>MSLTKPESRKRRHVRVRKKVHGTAERPRLAVFRSASHIYAQVIDDVTGRTIVSASTMEAAARKGATGNVAAATAVGQRIGERAKEAGIKSVVFDRGGYRYHGRVAAIADAARASGLEF</sequence>
<gene>
    <name evidence="7" type="ORF">UFOPK2242_00996</name>
    <name evidence="8" type="ORF">UFOPK2925_01016</name>
    <name evidence="9" type="ORF">UFOPK2996_00835</name>
    <name evidence="10" type="ORF">UFOPK3317_00094</name>
    <name evidence="11" type="ORF">UFOPK3974_00969</name>
    <name evidence="12" type="ORF">UFOPK4071_00200</name>
</gene>
<dbReference type="EMBL" id="CAFAAH010000102">
    <property type="protein sequence ID" value="CAB4796830.1"/>
    <property type="molecule type" value="Genomic_DNA"/>
</dbReference>
<evidence type="ECO:0000313" key="8">
    <source>
        <dbReference type="EMBL" id="CAB4783838.1"/>
    </source>
</evidence>
<evidence type="ECO:0000256" key="6">
    <source>
        <dbReference type="SAM" id="MobiDB-lite"/>
    </source>
</evidence>